<comment type="caution">
    <text evidence="1">The sequence shown here is derived from an EMBL/GenBank/DDBJ whole genome shotgun (WGS) entry which is preliminary data.</text>
</comment>
<dbReference type="STRING" id="1873176.BFN67_01700"/>
<reference evidence="1 2" key="1">
    <citation type="journal article" date="2016" name="Int. J. Syst. Evol. Microbiol.">
        <title>Pseudaminobacter manganicus sp. nov., isolated from sludge of a manganese mine.</title>
        <authorList>
            <person name="Li J."/>
            <person name="Huang J."/>
            <person name="Liao S."/>
            <person name="Wang G."/>
        </authorList>
    </citation>
    <scope>NUCLEOTIDE SEQUENCE [LARGE SCALE GENOMIC DNA]</scope>
    <source>
        <strain evidence="1 2">JH-7</strain>
    </source>
</reference>
<accession>A0A1V8RWK4</accession>
<protein>
    <submittedName>
        <fullName evidence="1">Uncharacterized protein</fullName>
    </submittedName>
</protein>
<dbReference type="AlphaFoldDB" id="A0A1V8RWK4"/>
<evidence type="ECO:0000313" key="1">
    <source>
        <dbReference type="EMBL" id="OQM77577.1"/>
    </source>
</evidence>
<name>A0A1V8RWK4_9HYPH</name>
<proteinExistence type="predicted"/>
<dbReference type="EMBL" id="MDET01000001">
    <property type="protein sequence ID" value="OQM77577.1"/>
    <property type="molecule type" value="Genomic_DNA"/>
</dbReference>
<dbReference type="Proteomes" id="UP000191905">
    <property type="component" value="Unassembled WGS sequence"/>
</dbReference>
<evidence type="ECO:0000313" key="2">
    <source>
        <dbReference type="Proteomes" id="UP000191905"/>
    </source>
</evidence>
<keyword evidence="2" id="KW-1185">Reference proteome</keyword>
<organism evidence="1 2">
    <name type="scientific">Manganibacter manganicus</name>
    <dbReference type="NCBI Taxonomy" id="1873176"/>
    <lineage>
        <taxon>Bacteria</taxon>
        <taxon>Pseudomonadati</taxon>
        <taxon>Pseudomonadota</taxon>
        <taxon>Alphaproteobacteria</taxon>
        <taxon>Hyphomicrobiales</taxon>
        <taxon>Phyllobacteriaceae</taxon>
        <taxon>Manganibacter</taxon>
    </lineage>
</organism>
<sequence length="94" mass="9643">MAITLTRDQAIRANPLLPVSFAPMNEPAPVAIEDSPNGRALAGVAFPACAVAGVTLAKAGALDAGQAFGGFPVFGGDGGSHVLWLLNEKRLRFL</sequence>
<gene>
    <name evidence="1" type="ORF">BFN67_01700</name>
</gene>